<keyword evidence="2" id="KW-1185">Reference proteome</keyword>
<dbReference type="AlphaFoldDB" id="A0A0J6CMU9"/>
<name>A0A0J6CMU9_9BACL</name>
<accession>A0A0J6CMU9</accession>
<comment type="caution">
    <text evidence="1">The sequence shown here is derived from an EMBL/GenBank/DDBJ whole genome shotgun (WGS) entry which is preliminary data.</text>
</comment>
<proteinExistence type="predicted"/>
<protein>
    <submittedName>
        <fullName evidence="1">Uncharacterized protein</fullName>
    </submittedName>
</protein>
<dbReference type="InterPro" id="IPR025716">
    <property type="entry name" value="Post-transcriptional_regulator"/>
</dbReference>
<sequence>MRGDIMMEEWKKEIFPALESKLDEFHLLGYKGATTDEIWECLLARKKRNNDLEDIQMHRLVNEIMRLSTNEYMNWLTIHAYKGTDMFSKEEA</sequence>
<gene>
    <name evidence="1" type="ORF">AB986_17035</name>
</gene>
<dbReference type="Proteomes" id="UP000035996">
    <property type="component" value="Unassembled WGS sequence"/>
</dbReference>
<reference evidence="1" key="1">
    <citation type="submission" date="2015-06" db="EMBL/GenBank/DDBJ databases">
        <authorList>
            <person name="Liu B."/>
            <person name="Wang J."/>
            <person name="Zhu Y."/>
            <person name="Liu G."/>
            <person name="Chen Q."/>
            <person name="Zheng C."/>
            <person name="Che J."/>
            <person name="Ge C."/>
            <person name="Shi H."/>
            <person name="Pan Z."/>
            <person name="Liu X."/>
        </authorList>
    </citation>
    <scope>NUCLEOTIDE SEQUENCE [LARGE SCALE GENOMIC DNA]</scope>
    <source>
        <strain evidence="1">DSM 16346</strain>
    </source>
</reference>
<evidence type="ECO:0000313" key="1">
    <source>
        <dbReference type="EMBL" id="KMM37546.1"/>
    </source>
</evidence>
<dbReference type="Pfam" id="PF13797">
    <property type="entry name" value="Post_transc_reg"/>
    <property type="match status" value="1"/>
</dbReference>
<dbReference type="EMBL" id="LELK01000004">
    <property type="protein sequence ID" value="KMM37546.1"/>
    <property type="molecule type" value="Genomic_DNA"/>
</dbReference>
<evidence type="ECO:0000313" key="2">
    <source>
        <dbReference type="Proteomes" id="UP000035996"/>
    </source>
</evidence>
<dbReference type="STRING" id="157733.AB986_17035"/>
<organism evidence="1 2">
    <name type="scientific">Guptibacillus hwajinpoensis</name>
    <dbReference type="NCBI Taxonomy" id="208199"/>
    <lineage>
        <taxon>Bacteria</taxon>
        <taxon>Bacillati</taxon>
        <taxon>Bacillota</taxon>
        <taxon>Bacilli</taxon>
        <taxon>Bacillales</taxon>
        <taxon>Guptibacillaceae</taxon>
        <taxon>Guptibacillus</taxon>
    </lineage>
</organism>